<dbReference type="AlphaFoldDB" id="A0A4C1WZ58"/>
<protein>
    <submittedName>
        <fullName evidence="1">Uncharacterized protein</fullName>
    </submittedName>
</protein>
<keyword evidence="2" id="KW-1185">Reference proteome</keyword>
<sequence>MSYTVCCCFGRRTTTPVLFIVWFRLVRRVVAAVITSVVSLCVARDSACLPRGASPSRARNEYCFKTDPETRDFQYLHSLKDTSTRTLRSEGWRVGRVNRAVRFRCT</sequence>
<reference evidence="1 2" key="1">
    <citation type="journal article" date="2019" name="Commun. Biol.">
        <title>The bagworm genome reveals a unique fibroin gene that provides high tensile strength.</title>
        <authorList>
            <person name="Kono N."/>
            <person name="Nakamura H."/>
            <person name="Ohtoshi R."/>
            <person name="Tomita M."/>
            <person name="Numata K."/>
            <person name="Arakawa K."/>
        </authorList>
    </citation>
    <scope>NUCLEOTIDE SEQUENCE [LARGE SCALE GENOMIC DNA]</scope>
</reference>
<organism evidence="1 2">
    <name type="scientific">Eumeta variegata</name>
    <name type="common">Bagworm moth</name>
    <name type="synonym">Eumeta japonica</name>
    <dbReference type="NCBI Taxonomy" id="151549"/>
    <lineage>
        <taxon>Eukaryota</taxon>
        <taxon>Metazoa</taxon>
        <taxon>Ecdysozoa</taxon>
        <taxon>Arthropoda</taxon>
        <taxon>Hexapoda</taxon>
        <taxon>Insecta</taxon>
        <taxon>Pterygota</taxon>
        <taxon>Neoptera</taxon>
        <taxon>Endopterygota</taxon>
        <taxon>Lepidoptera</taxon>
        <taxon>Glossata</taxon>
        <taxon>Ditrysia</taxon>
        <taxon>Tineoidea</taxon>
        <taxon>Psychidae</taxon>
        <taxon>Oiketicinae</taxon>
        <taxon>Eumeta</taxon>
    </lineage>
</organism>
<evidence type="ECO:0000313" key="2">
    <source>
        <dbReference type="Proteomes" id="UP000299102"/>
    </source>
</evidence>
<dbReference type="EMBL" id="BGZK01000683">
    <property type="protein sequence ID" value="GBP55992.1"/>
    <property type="molecule type" value="Genomic_DNA"/>
</dbReference>
<proteinExistence type="predicted"/>
<accession>A0A4C1WZ58</accession>
<evidence type="ECO:0000313" key="1">
    <source>
        <dbReference type="EMBL" id="GBP55992.1"/>
    </source>
</evidence>
<gene>
    <name evidence="1" type="ORF">EVAR_97413_1</name>
</gene>
<dbReference type="Proteomes" id="UP000299102">
    <property type="component" value="Unassembled WGS sequence"/>
</dbReference>
<name>A0A4C1WZ58_EUMVA</name>
<comment type="caution">
    <text evidence="1">The sequence shown here is derived from an EMBL/GenBank/DDBJ whole genome shotgun (WGS) entry which is preliminary data.</text>
</comment>